<dbReference type="InterPro" id="IPR041577">
    <property type="entry name" value="RT_RNaseH_2"/>
</dbReference>
<dbReference type="CDD" id="cd01647">
    <property type="entry name" value="RT_LTR"/>
    <property type="match status" value="1"/>
</dbReference>
<proteinExistence type="predicted"/>
<dbReference type="FunFam" id="3.30.70.270:FF:000003">
    <property type="entry name" value="Transposon Ty3-G Gag-Pol polyprotein"/>
    <property type="match status" value="1"/>
</dbReference>
<accession>A0A6P4AWV5</accession>
<reference evidence="3" key="2">
    <citation type="submission" date="2025-08" db="UniProtKB">
        <authorList>
            <consortium name="RefSeq"/>
        </authorList>
    </citation>
    <scope>IDENTIFICATION</scope>
    <source>
        <tissue evidence="3">Whole plant</tissue>
    </source>
</reference>
<dbReference type="PANTHER" id="PTHR33064:SF37">
    <property type="entry name" value="RIBONUCLEASE H"/>
    <property type="match status" value="1"/>
</dbReference>
<reference evidence="2" key="1">
    <citation type="journal article" date="2016" name="Nat. Genet.">
        <title>The genome sequences of Arachis duranensis and Arachis ipaensis, the diploid ancestors of cultivated peanut.</title>
        <authorList>
            <person name="Bertioli D.J."/>
            <person name="Cannon S.B."/>
            <person name="Froenicke L."/>
            <person name="Huang G."/>
            <person name="Farmer A.D."/>
            <person name="Cannon E.K."/>
            <person name="Liu X."/>
            <person name="Gao D."/>
            <person name="Clevenger J."/>
            <person name="Dash S."/>
            <person name="Ren L."/>
            <person name="Moretzsohn M.C."/>
            <person name="Shirasawa K."/>
            <person name="Huang W."/>
            <person name="Vidigal B."/>
            <person name="Abernathy B."/>
            <person name="Chu Y."/>
            <person name="Niederhuth C.E."/>
            <person name="Umale P."/>
            <person name="Araujo A.C."/>
            <person name="Kozik A."/>
            <person name="Kim K.D."/>
            <person name="Burow M.D."/>
            <person name="Varshney R.K."/>
            <person name="Wang X."/>
            <person name="Zhang X."/>
            <person name="Barkley N."/>
            <person name="Guimaraes P.M."/>
            <person name="Isobe S."/>
            <person name="Guo B."/>
            <person name="Liao B."/>
            <person name="Stalker H.T."/>
            <person name="Schmitz R.J."/>
            <person name="Scheffler B.E."/>
            <person name="Leal-Bertioli S.C."/>
            <person name="Xun X."/>
            <person name="Jackson S.A."/>
            <person name="Michelmore R."/>
            <person name="Ozias-Akins P."/>
        </authorList>
    </citation>
    <scope>NUCLEOTIDE SEQUENCE [LARGE SCALE GENOMIC DNA]</scope>
    <source>
        <strain evidence="2">cv. V14167</strain>
    </source>
</reference>
<dbReference type="Gene3D" id="3.30.70.270">
    <property type="match status" value="2"/>
</dbReference>
<organism evidence="2 3">
    <name type="scientific">Arachis duranensis</name>
    <name type="common">Wild peanut</name>
    <dbReference type="NCBI Taxonomy" id="130453"/>
    <lineage>
        <taxon>Eukaryota</taxon>
        <taxon>Viridiplantae</taxon>
        <taxon>Streptophyta</taxon>
        <taxon>Embryophyta</taxon>
        <taxon>Tracheophyta</taxon>
        <taxon>Spermatophyta</taxon>
        <taxon>Magnoliopsida</taxon>
        <taxon>eudicotyledons</taxon>
        <taxon>Gunneridae</taxon>
        <taxon>Pentapetalae</taxon>
        <taxon>rosids</taxon>
        <taxon>fabids</taxon>
        <taxon>Fabales</taxon>
        <taxon>Fabaceae</taxon>
        <taxon>Papilionoideae</taxon>
        <taxon>50 kb inversion clade</taxon>
        <taxon>dalbergioids sensu lato</taxon>
        <taxon>Dalbergieae</taxon>
        <taxon>Pterocarpus clade</taxon>
        <taxon>Arachis</taxon>
    </lineage>
</organism>
<dbReference type="AlphaFoldDB" id="A0A6P4AWV5"/>
<dbReference type="PROSITE" id="PS50878">
    <property type="entry name" value="RT_POL"/>
    <property type="match status" value="1"/>
</dbReference>
<dbReference type="PANTHER" id="PTHR33064">
    <property type="entry name" value="POL PROTEIN"/>
    <property type="match status" value="1"/>
</dbReference>
<dbReference type="KEGG" id="adu:107458531"/>
<dbReference type="Proteomes" id="UP000515211">
    <property type="component" value="Chromosome 7"/>
</dbReference>
<dbReference type="Pfam" id="PF17919">
    <property type="entry name" value="RT_RNaseH_2"/>
    <property type="match status" value="1"/>
</dbReference>
<dbReference type="InterPro" id="IPR043128">
    <property type="entry name" value="Rev_trsase/Diguanyl_cyclase"/>
</dbReference>
<gene>
    <name evidence="3" type="primary">LOC107458531</name>
</gene>
<dbReference type="GeneID" id="107458531"/>
<sequence length="216" mass="24806">MSFGLTNAPAIFMDYMNRIFRPYLDQFVVVFIDDILIYSKTEREHEEHLRAVLQILRTQKLYAKLSKCQFWTEKVAFLGHVISQGGIAVDPSKIEAVVQWEPPTTVTEVRSFLGLAGYYRRFIKGFSQIALPLTYLTRKEVPFVWTAECDRSFKMLKEKLTTAPVLVLPDPQKPFEVYCDTSHKGLGCVLMQDKNVVAYALYFLDDDKGREATCGI</sequence>
<evidence type="ECO:0000259" key="1">
    <source>
        <dbReference type="PROSITE" id="PS50878"/>
    </source>
</evidence>
<evidence type="ECO:0000313" key="2">
    <source>
        <dbReference type="Proteomes" id="UP000515211"/>
    </source>
</evidence>
<protein>
    <submittedName>
        <fullName evidence="3">Uncharacterized mitochondrial protein AtMg00860-like</fullName>
    </submittedName>
</protein>
<dbReference type="Pfam" id="PF00078">
    <property type="entry name" value="RVT_1"/>
    <property type="match status" value="1"/>
</dbReference>
<dbReference type="InterPro" id="IPR051320">
    <property type="entry name" value="Viral_Replic_Matur_Polypro"/>
</dbReference>
<dbReference type="SUPFAM" id="SSF56672">
    <property type="entry name" value="DNA/RNA polymerases"/>
    <property type="match status" value="1"/>
</dbReference>
<dbReference type="InterPro" id="IPR000477">
    <property type="entry name" value="RT_dom"/>
</dbReference>
<feature type="domain" description="Reverse transcriptase" evidence="1">
    <location>
        <begin position="1"/>
        <end position="82"/>
    </location>
</feature>
<dbReference type="InterPro" id="IPR043502">
    <property type="entry name" value="DNA/RNA_pol_sf"/>
</dbReference>
<dbReference type="FunFam" id="3.30.70.270:FF:000020">
    <property type="entry name" value="Transposon Tf2-6 polyprotein-like Protein"/>
    <property type="match status" value="1"/>
</dbReference>
<dbReference type="RefSeq" id="XP_015932225.1">
    <property type="nucleotide sequence ID" value="XM_016076739.1"/>
</dbReference>
<evidence type="ECO:0000313" key="3">
    <source>
        <dbReference type="RefSeq" id="XP_015932225.1"/>
    </source>
</evidence>
<name>A0A6P4AWV5_ARADU</name>
<dbReference type="OrthoDB" id="415724at2759"/>
<keyword evidence="2" id="KW-1185">Reference proteome</keyword>